<dbReference type="RefSeq" id="WP_141195838.1">
    <property type="nucleotide sequence ID" value="NZ_CP041186.1"/>
</dbReference>
<name>A0A4Y6PM96_PERCE</name>
<reference evidence="3 4" key="1">
    <citation type="submission" date="2019-06" db="EMBL/GenBank/DDBJ databases">
        <title>Persicimonas caeni gen. nov., sp. nov., a predatory bacterium isolated from solar saltern.</title>
        <authorList>
            <person name="Wang S."/>
        </authorList>
    </citation>
    <scope>NUCLEOTIDE SEQUENCE [LARGE SCALE GENOMIC DNA]</scope>
    <source>
        <strain evidence="3 4">YN101</strain>
    </source>
</reference>
<keyword evidence="4" id="KW-1185">Reference proteome</keyword>
<feature type="compositionally biased region" description="Polar residues" evidence="1">
    <location>
        <begin position="504"/>
        <end position="515"/>
    </location>
</feature>
<dbReference type="OrthoDB" id="5494029at2"/>
<feature type="region of interest" description="Disordered" evidence="1">
    <location>
        <begin position="367"/>
        <end position="389"/>
    </location>
</feature>
<protein>
    <submittedName>
        <fullName evidence="3">Uncharacterized protein</fullName>
    </submittedName>
</protein>
<feature type="signal peptide" evidence="2">
    <location>
        <begin position="1"/>
        <end position="18"/>
    </location>
</feature>
<evidence type="ECO:0000313" key="4">
    <source>
        <dbReference type="Proteomes" id="UP000315995"/>
    </source>
</evidence>
<gene>
    <name evidence="3" type="ORF">FIV42_00885</name>
</gene>
<organism evidence="3 4">
    <name type="scientific">Persicimonas caeni</name>
    <dbReference type="NCBI Taxonomy" id="2292766"/>
    <lineage>
        <taxon>Bacteria</taxon>
        <taxon>Deltaproteobacteria</taxon>
        <taxon>Bradymonadales</taxon>
        <taxon>Bradymonadaceae</taxon>
        <taxon>Persicimonas</taxon>
    </lineage>
</organism>
<feature type="region of interest" description="Disordered" evidence="1">
    <location>
        <begin position="485"/>
        <end position="518"/>
    </location>
</feature>
<dbReference type="EMBL" id="CP041186">
    <property type="protein sequence ID" value="QDG49339.1"/>
    <property type="molecule type" value="Genomic_DNA"/>
</dbReference>
<feature type="chain" id="PRO_5030106052" evidence="2">
    <location>
        <begin position="19"/>
        <end position="1350"/>
    </location>
</feature>
<accession>A0A4Y6PM96</accession>
<accession>A0A5B8XY72</accession>
<evidence type="ECO:0000313" key="3">
    <source>
        <dbReference type="EMBL" id="QDG49339.1"/>
    </source>
</evidence>
<proteinExistence type="predicted"/>
<dbReference type="PROSITE" id="PS51257">
    <property type="entry name" value="PROKAR_LIPOPROTEIN"/>
    <property type="match status" value="1"/>
</dbReference>
<dbReference type="Proteomes" id="UP000315995">
    <property type="component" value="Chromosome"/>
</dbReference>
<feature type="compositionally biased region" description="Basic and acidic residues" evidence="1">
    <location>
        <begin position="485"/>
        <end position="503"/>
    </location>
</feature>
<sequence>MWKSAWIRGLLTFALAVAGLSCSSSPDSSKQVPRQVDSGFVFLEDAFVFENFGGASAGPQLTPSLVARMFGAENVCLGGELPCELNPVAEGWMNATNGTLNEGRSEGFAVTSLLFHAGELDPRDFGGETVADLRLFGNPALQQELAYWAATQAVPSAVEGDVRYAAKDVLHFLAKALQPDSDKHYRLAIAQRTETGFARGHAVTPIGYYKGEGDVYWLRIYDNNFPDKERRIEINPVANTWRYEIPSIDNDEPIIYEGTPENGNLLYFSAVEDRLGELKAPFAPDSGVFTINYSSISVVATRGDRETGIRDGEVLEADGNRVVPGFSACPRCGANVPIINQTLIKQGVETPEPGDPIEIYAEGEVRTNQGVGSGSGRSGRSPADGNLDWITGTGPNYTTTAYPEGDVSKDEVTFREGGSTTYKSGSGNGVAISTQSGEDGVFYSVTVEVEGSGDPDTDVTVKVTTNEDGESVIEVENLPEGKEVSVSVRRVDSDGSNDTRESATFKSNGGTSKTTVDPADGRIAVENADDVTGGICANGVLDAGFETDVDCGGECEPCAEGKGCEVDEDCEGGTCYGEGENRICRSNQCRDGAKNGEETDVDCGGSLCGPCEATVDQRTTPACVAPSDCDTGHCIDGRCRIGQPIVVNVDRLPQEGVTIRYRLDGVKHRFRMQSDTPEAPEQFVIGASYKYQVDDAGKCVADLTEHYTGITADDDQEVRGIIDVECPPEGTYSLIADFQYQFDLAPVPDDDPVTVALVKDGVSSEFTMSGDSGNKALGTFSDSWSAEVIKQPLSAVEDPYNPGQMGSYDCSVMFGDSGRNNRRYITVLCVWTETATCSDTVENQDESDVDCGGVCSPCAENQQCYTDSDCVSSTQCVSGTCQSATCDDGLQNQDETDVDCGGSNCSGCTDGQACTVAGDCASNYCLNDVCATPTCDDTILNQDESDVDCGGLTCGGCADGQVCSTASDCTSNYCLNNVCATATCSDGVQNQDESDTDCGGVCSNTCAIGDSCNADGDCAGGNCSGGTCAASCSDGIQNGDETGVDCGGSSCGGCGAGSACTLDTDCSTSNCECGASSGNCAGNTGTCGAGKLVVDQPTTDGTTVSGSFTVPAQCSQVYVQAWGAAGGSGNGASGPGPGTGGTPGGAGGYVSGTLSVSQGDVIDVWVGQGGDFGVVYDFGGTPGIGSKYGVDTRGGLGDGDSFTGGGGGGGGLTSVQVSGSTSASFVVPAGGGGTEFGRGDDVAAGSGGGATDSNGEDAFVASGEAGGGAGEVGGVSVGPNNAGAAGTYGTYPTGFSTADGLDGVPANTSAPDYSLCQGISSGSVGAGSNQLGSGFNAGGDGCVVLRCVAP</sequence>
<keyword evidence="2" id="KW-0732">Signal</keyword>
<evidence type="ECO:0000256" key="2">
    <source>
        <dbReference type="SAM" id="SignalP"/>
    </source>
</evidence>
<evidence type="ECO:0000256" key="1">
    <source>
        <dbReference type="SAM" id="MobiDB-lite"/>
    </source>
</evidence>